<dbReference type="SUPFAM" id="SSF55298">
    <property type="entry name" value="YjgF-like"/>
    <property type="match status" value="1"/>
</dbReference>
<dbReference type="Gene3D" id="3.30.1330.40">
    <property type="entry name" value="RutC-like"/>
    <property type="match status" value="1"/>
</dbReference>
<dbReference type="SUPFAM" id="SSF54695">
    <property type="entry name" value="POZ domain"/>
    <property type="match status" value="1"/>
</dbReference>
<protein>
    <recommendedName>
        <fullName evidence="2">BTB domain-containing protein</fullName>
    </recommendedName>
</protein>
<organism evidence="3 4">
    <name type="scientific">Heterodera trifolii</name>
    <dbReference type="NCBI Taxonomy" id="157864"/>
    <lineage>
        <taxon>Eukaryota</taxon>
        <taxon>Metazoa</taxon>
        <taxon>Ecdysozoa</taxon>
        <taxon>Nematoda</taxon>
        <taxon>Chromadorea</taxon>
        <taxon>Rhabditida</taxon>
        <taxon>Tylenchina</taxon>
        <taxon>Tylenchomorpha</taxon>
        <taxon>Tylenchoidea</taxon>
        <taxon>Heteroderidae</taxon>
        <taxon>Heteroderinae</taxon>
        <taxon>Heterodera</taxon>
    </lineage>
</organism>
<dbReference type="CDD" id="cd00448">
    <property type="entry name" value="YjgF_YER057c_UK114_family"/>
    <property type="match status" value="1"/>
</dbReference>
<name>A0ABD2KSB3_9BILA</name>
<dbReference type="InterPro" id="IPR006175">
    <property type="entry name" value="YjgF/YER057c/UK114"/>
</dbReference>
<dbReference type="Pfam" id="PF00651">
    <property type="entry name" value="BTB"/>
    <property type="match status" value="1"/>
</dbReference>
<gene>
    <name evidence="3" type="ORF">niasHT_021577</name>
</gene>
<proteinExistence type="inferred from homology"/>
<dbReference type="AlphaFoldDB" id="A0ABD2KSB3"/>
<comment type="caution">
    <text evidence="3">The sequence shown here is derived from an EMBL/GenBank/DDBJ whole genome shotgun (WGS) entry which is preliminary data.</text>
</comment>
<dbReference type="Proteomes" id="UP001620626">
    <property type="component" value="Unassembled WGS sequence"/>
</dbReference>
<dbReference type="PANTHER" id="PTHR11803:SF39">
    <property type="entry name" value="2-IMINOBUTANOATE_2-IMINOPROPANOATE DEAMINASE"/>
    <property type="match status" value="1"/>
</dbReference>
<evidence type="ECO:0000313" key="4">
    <source>
        <dbReference type="Proteomes" id="UP001620626"/>
    </source>
</evidence>
<dbReference type="InterPro" id="IPR035959">
    <property type="entry name" value="RutC-like_sf"/>
</dbReference>
<dbReference type="InterPro" id="IPR000210">
    <property type="entry name" value="BTB/POZ_dom"/>
</dbReference>
<evidence type="ECO:0000313" key="3">
    <source>
        <dbReference type="EMBL" id="KAL3105694.1"/>
    </source>
</evidence>
<dbReference type="FunFam" id="3.30.1330.40:FF:000001">
    <property type="entry name" value="L-PSP family endoribonuclease"/>
    <property type="match status" value="1"/>
</dbReference>
<evidence type="ECO:0000256" key="1">
    <source>
        <dbReference type="ARBA" id="ARBA00010552"/>
    </source>
</evidence>
<dbReference type="PANTHER" id="PTHR11803">
    <property type="entry name" value="2-IMINOBUTANOATE/2-IMINOPROPANOATE DEAMINASE RIDA"/>
    <property type="match status" value="1"/>
</dbReference>
<feature type="domain" description="BTB" evidence="2">
    <location>
        <begin position="26"/>
        <end position="105"/>
    </location>
</feature>
<reference evidence="3 4" key="1">
    <citation type="submission" date="2024-10" db="EMBL/GenBank/DDBJ databases">
        <authorList>
            <person name="Kim D."/>
        </authorList>
    </citation>
    <scope>NUCLEOTIDE SEQUENCE [LARGE SCALE GENOMIC DNA]</scope>
    <source>
        <strain evidence="3">BH-2024</strain>
    </source>
</reference>
<dbReference type="EMBL" id="JBICBT010000679">
    <property type="protein sequence ID" value="KAL3105694.1"/>
    <property type="molecule type" value="Genomic_DNA"/>
</dbReference>
<comment type="similarity">
    <text evidence="1">Belongs to the RutC family.</text>
</comment>
<dbReference type="Gene3D" id="3.30.710.10">
    <property type="entry name" value="Potassium Channel Kv1.1, Chain A"/>
    <property type="match status" value="1"/>
</dbReference>
<dbReference type="Pfam" id="PF01042">
    <property type="entry name" value="Ribonuc_L-PSP"/>
    <property type="match status" value="1"/>
</dbReference>
<dbReference type="PROSITE" id="PS50097">
    <property type="entry name" value="BTB"/>
    <property type="match status" value="1"/>
</dbReference>
<dbReference type="InterPro" id="IPR011333">
    <property type="entry name" value="SKP1/BTB/POZ_sf"/>
</dbReference>
<sequence>MSLSSSSKSSNLADRMKVLLSTGDGADIHFLVGENDGKKLFRAHKHILKLVSNVFEAMFRYDDQNGKNEAHSAEQSKAVEIPDVEPQAFKVMLSFSYADDLSELSGDNAMAVLCAGENFGRETKGNEVAPPATGHSQAVLLNNQTLYISGQTGIAAGSTNVVPGGARAEAKQAMTNIGEILTYAGSSFKHVINCNIMVADMSDFQAVNETIKNFFTEDTYPARSFFQVVKLPKSAYVMIDVVAIVQGQS</sequence>
<keyword evidence="4" id="KW-1185">Reference proteome</keyword>
<dbReference type="SMART" id="SM00225">
    <property type="entry name" value="BTB"/>
    <property type="match status" value="1"/>
</dbReference>
<accession>A0ABD2KSB3</accession>
<evidence type="ECO:0000259" key="2">
    <source>
        <dbReference type="PROSITE" id="PS50097"/>
    </source>
</evidence>